<reference evidence="1 2" key="1">
    <citation type="journal article" date="2014" name="Genome Biol. Evol.">
        <title>The genome of the myxosporean Thelohanellus kitauei shows adaptations to nutrient acquisition within its fish host.</title>
        <authorList>
            <person name="Yang Y."/>
            <person name="Xiong J."/>
            <person name="Zhou Z."/>
            <person name="Huo F."/>
            <person name="Miao W."/>
            <person name="Ran C."/>
            <person name="Liu Y."/>
            <person name="Zhang J."/>
            <person name="Feng J."/>
            <person name="Wang M."/>
            <person name="Wang M."/>
            <person name="Wang L."/>
            <person name="Yao B."/>
        </authorList>
    </citation>
    <scope>NUCLEOTIDE SEQUENCE [LARGE SCALE GENOMIC DNA]</scope>
    <source>
        <strain evidence="1">Wuqing</strain>
    </source>
</reference>
<dbReference type="AlphaFoldDB" id="A0A0C2J270"/>
<gene>
    <name evidence="1" type="ORF">RF11_07856</name>
</gene>
<dbReference type="Proteomes" id="UP000031668">
    <property type="component" value="Unassembled WGS sequence"/>
</dbReference>
<accession>A0A0C2J270</accession>
<proteinExistence type="predicted"/>
<evidence type="ECO:0000313" key="1">
    <source>
        <dbReference type="EMBL" id="KII63177.1"/>
    </source>
</evidence>
<protein>
    <recommendedName>
        <fullName evidence="3">CBS domain-containing protein</fullName>
    </recommendedName>
</protein>
<sequence length="151" mass="17664">MEEPICQLECDFVKPCEISSGLERVFELLDQDFDIQIPVVEDENFVGCFDVSFMVKFIEGHLPKGSNEVRRYVNREVKKVFIGESKLFHLHYMFKTSTNVFVLEKKQSLGETILKYKGQISKNSFYKQILKRIKADNVSADFLTNILRNRK</sequence>
<organism evidence="1 2">
    <name type="scientific">Thelohanellus kitauei</name>
    <name type="common">Myxosporean</name>
    <dbReference type="NCBI Taxonomy" id="669202"/>
    <lineage>
        <taxon>Eukaryota</taxon>
        <taxon>Metazoa</taxon>
        <taxon>Cnidaria</taxon>
        <taxon>Myxozoa</taxon>
        <taxon>Myxosporea</taxon>
        <taxon>Bivalvulida</taxon>
        <taxon>Platysporina</taxon>
        <taxon>Myxobolidae</taxon>
        <taxon>Thelohanellus</taxon>
    </lineage>
</organism>
<comment type="caution">
    <text evidence="1">The sequence shown here is derived from an EMBL/GenBank/DDBJ whole genome shotgun (WGS) entry which is preliminary data.</text>
</comment>
<name>A0A0C2J270_THEKT</name>
<evidence type="ECO:0000313" key="2">
    <source>
        <dbReference type="Proteomes" id="UP000031668"/>
    </source>
</evidence>
<keyword evidence="2" id="KW-1185">Reference proteome</keyword>
<dbReference type="EMBL" id="JWZT01004760">
    <property type="protein sequence ID" value="KII63177.1"/>
    <property type="molecule type" value="Genomic_DNA"/>
</dbReference>
<evidence type="ECO:0008006" key="3">
    <source>
        <dbReference type="Google" id="ProtNLM"/>
    </source>
</evidence>